<evidence type="ECO:0000256" key="1">
    <source>
        <dbReference type="ARBA" id="ARBA00022729"/>
    </source>
</evidence>
<dbReference type="SUPFAM" id="SSF50370">
    <property type="entry name" value="Ricin B-like lectins"/>
    <property type="match status" value="1"/>
</dbReference>
<organism evidence="6 7">
    <name type="scientific">Litoribaculum gwangyangense</name>
    <dbReference type="NCBI Taxonomy" id="1130722"/>
    <lineage>
        <taxon>Bacteria</taxon>
        <taxon>Pseudomonadati</taxon>
        <taxon>Bacteroidota</taxon>
        <taxon>Flavobacteriia</taxon>
        <taxon>Flavobacteriales</taxon>
        <taxon>Flavobacteriaceae</taxon>
        <taxon>Litoribaculum</taxon>
    </lineage>
</organism>
<comment type="caution">
    <text evidence="6">The sequence shown here is derived from an EMBL/GenBank/DDBJ whole genome shotgun (WGS) entry which is preliminary data.</text>
</comment>
<reference evidence="7" key="1">
    <citation type="journal article" date="2019" name="Int. J. Syst. Evol. Microbiol.">
        <title>The Global Catalogue of Microorganisms (GCM) 10K type strain sequencing project: providing services to taxonomists for standard genome sequencing and annotation.</title>
        <authorList>
            <consortium name="The Broad Institute Genomics Platform"/>
            <consortium name="The Broad Institute Genome Sequencing Center for Infectious Disease"/>
            <person name="Wu L."/>
            <person name="Ma J."/>
        </authorList>
    </citation>
    <scope>NUCLEOTIDE SEQUENCE [LARGE SCALE GENOMIC DNA]</scope>
    <source>
        <strain evidence="7">JCM 18325</strain>
    </source>
</reference>
<dbReference type="InterPro" id="IPR035992">
    <property type="entry name" value="Ricin_B-like_lectins"/>
</dbReference>
<dbReference type="Gene3D" id="2.80.10.50">
    <property type="match status" value="1"/>
</dbReference>
<evidence type="ECO:0008006" key="8">
    <source>
        <dbReference type="Google" id="ProtNLM"/>
    </source>
</evidence>
<keyword evidence="7" id="KW-1185">Reference proteome</keyword>
<dbReference type="Pfam" id="PF26377">
    <property type="entry name" value="Ulvan_lyase_2nd"/>
    <property type="match status" value="1"/>
</dbReference>
<protein>
    <recommendedName>
        <fullName evidence="8">T9SS type A sorting domain-containing protein</fullName>
    </recommendedName>
</protein>
<dbReference type="InterPro" id="IPR057036">
    <property type="entry name" value="Beta-tre_PLH30"/>
</dbReference>
<dbReference type="Proteomes" id="UP001501433">
    <property type="component" value="Unassembled WGS sequence"/>
</dbReference>
<dbReference type="NCBIfam" id="TIGR04183">
    <property type="entry name" value="Por_Secre_tail"/>
    <property type="match status" value="1"/>
</dbReference>
<dbReference type="EMBL" id="BAABJW010000004">
    <property type="protein sequence ID" value="GAA4814719.1"/>
    <property type="molecule type" value="Genomic_DNA"/>
</dbReference>
<name>A0ABP9CP74_9FLAO</name>
<keyword evidence="1" id="KW-0732">Signal</keyword>
<sequence length="1134" mass="126210">MKKITFLLIFISVCYLSNGQSLTHPHIWVKDAEKQIILDKISQNTWATNLLNQYKGRVDSKRDSHKINPSTIINTIPSLPGNRTTHRDILTLGFDASLLYWLTNNEDYGQLAADILYNYTKKIAQISGNVDFHSGDYLIDSREAYTKPPMIYDFVHGFLVKSGTTVYDIDTGTRVPFNFTNSETAFKKLADNVFNRGGLNSNHPVLEGPGALFNVLSIEDDATRQTYFNKFMNGATRQNGLTWMMNRCKDSGAWPEATGYSIGPQRIVLELMEVVDRYNPSLNIFNNYKAILEDSFFFENYRFPNSSEVMRFGDAHRTRLNTEDLMERVFVISKRKGYTNLELKAEEMLKAFYSAKGGFSPTVSTQTLEWNNPLNLLWISNIALINVTPINYSSSITIDYAGIAMQRNLNTNNRVESGLMGYTGGAHYVHSHLSGIDMEIYGLGAVMGTGGGDVGAGNNARDGDEFRNYHRIYAGHNTVIINGTSKGTGLGAWKADNQIKMDKTVTLAAEPVSLADPIASNFTFSAQVLDDGINNAKQQRVFSVIRTSDNTGYYFDLFRSKSLGTNNFHDYVYHNVGDNVSMVDASNNPISLTPQVNRYPSIESVYAGKSIFFPGWHYFEQVNTSAATTTSVKATIPMTKQGVRYMHMLMPGGESREYTACKGPATIEAQMGYDGIKTPIVTVRQPGEAWDRPFISIFEPSRNASGTVQSVENLYTGAKIVGAKVTSLVNGVIMTDYIISNENDGETYTSTNPNISFTGRFAIIRITPTTISQYIGQGQQLTYLGETLYGDNDGKAYLEYANGPQPFAVTLLSPFNNQEFLLNQEVQLYANATTDTGNITKVEFYINGTLYQEATTFPYLLNWTPTLVGNYTIKAKAYNSGGNSIESSEVTIVVNDVDKTDLTGDTYRLRNVATGKFLGTNSSGGQPVIMRDTAEDNDRHWEFVKVNVSGTEYFNIDSKLNGVLRGTGGAFGGGAYLIVSTGNQPTNSDVDKVWTVHYNQADDTYRFEVKDGGRFMYEDPNGNVYNYPVDETDTRSKWQAIPTSVTLSDQENELQELLIKVYPNPTSGVFEMIVPKHMSGIKLEVSNIHGQLISSKMYDINGGKVSLDISDRLPGLYFVKLDLEKPVYVKVMKN</sequence>
<dbReference type="InterPro" id="IPR058848">
    <property type="entry name" value="Ulvan_lyase_C"/>
</dbReference>
<accession>A0ABP9CP74</accession>
<evidence type="ECO:0000259" key="2">
    <source>
        <dbReference type="Pfam" id="PF18962"/>
    </source>
</evidence>
<gene>
    <name evidence="6" type="ORF">GCM10023330_23180</name>
</gene>
<dbReference type="Gene3D" id="2.70.98.70">
    <property type="match status" value="1"/>
</dbReference>
<dbReference type="InterPro" id="IPR058849">
    <property type="entry name" value="Ulvan_lyase_2nd"/>
</dbReference>
<evidence type="ECO:0000259" key="3">
    <source>
        <dbReference type="Pfam" id="PF24208"/>
    </source>
</evidence>
<feature type="domain" description="Endo-acting ulvan lyase 2nd" evidence="5">
    <location>
        <begin position="251"/>
        <end position="392"/>
    </location>
</feature>
<dbReference type="InterPro" id="IPR026444">
    <property type="entry name" value="Secre_tail"/>
</dbReference>
<dbReference type="SUPFAM" id="SSF48230">
    <property type="entry name" value="Chondroitin AC/alginate lyase"/>
    <property type="match status" value="1"/>
</dbReference>
<dbReference type="InterPro" id="IPR008929">
    <property type="entry name" value="Chondroitin_lyas"/>
</dbReference>
<evidence type="ECO:0000259" key="4">
    <source>
        <dbReference type="Pfam" id="PF26374"/>
    </source>
</evidence>
<dbReference type="Pfam" id="PF26374">
    <property type="entry name" value="Ulvan_lyaseC"/>
    <property type="match status" value="1"/>
</dbReference>
<dbReference type="InterPro" id="IPR013783">
    <property type="entry name" value="Ig-like_fold"/>
</dbReference>
<feature type="domain" description="Endo-acting ulvan lyase beta-trefoil" evidence="3">
    <location>
        <begin position="907"/>
        <end position="1038"/>
    </location>
</feature>
<evidence type="ECO:0000313" key="6">
    <source>
        <dbReference type="EMBL" id="GAA4814719.1"/>
    </source>
</evidence>
<feature type="domain" description="Endo-acting ulvan lyase C-terminal" evidence="4">
    <location>
        <begin position="708"/>
        <end position="799"/>
    </location>
</feature>
<dbReference type="CDD" id="cd00161">
    <property type="entry name" value="beta-trefoil_Ricin-like"/>
    <property type="match status" value="1"/>
</dbReference>
<dbReference type="Gene3D" id="2.60.40.10">
    <property type="entry name" value="Immunoglobulins"/>
    <property type="match status" value="1"/>
</dbReference>
<feature type="domain" description="Secretion system C-terminal sorting" evidence="2">
    <location>
        <begin position="1061"/>
        <end position="1125"/>
    </location>
</feature>
<dbReference type="Gene3D" id="1.50.10.100">
    <property type="entry name" value="Chondroitin AC/alginate lyase"/>
    <property type="match status" value="1"/>
</dbReference>
<proteinExistence type="predicted"/>
<evidence type="ECO:0000259" key="5">
    <source>
        <dbReference type="Pfam" id="PF26377"/>
    </source>
</evidence>
<dbReference type="Pfam" id="PF18962">
    <property type="entry name" value="Por_Secre_tail"/>
    <property type="match status" value="1"/>
</dbReference>
<dbReference type="Pfam" id="PF17957">
    <property type="entry name" value="Big_7"/>
    <property type="match status" value="1"/>
</dbReference>
<evidence type="ECO:0000313" key="7">
    <source>
        <dbReference type="Proteomes" id="UP001501433"/>
    </source>
</evidence>
<dbReference type="RefSeq" id="WP_345277151.1">
    <property type="nucleotide sequence ID" value="NZ_BAABJW010000004.1"/>
</dbReference>
<dbReference type="Pfam" id="PF24208">
    <property type="entry name" value="Beta-tre_PLH30"/>
    <property type="match status" value="1"/>
</dbReference>